<feature type="transmembrane region" description="Helical" evidence="8">
    <location>
        <begin position="123"/>
        <end position="142"/>
    </location>
</feature>
<organism evidence="11 12">
    <name type="scientific">Coraliomargarita sinensis</name>
    <dbReference type="NCBI Taxonomy" id="2174842"/>
    <lineage>
        <taxon>Bacteria</taxon>
        <taxon>Pseudomonadati</taxon>
        <taxon>Verrucomicrobiota</taxon>
        <taxon>Opitutia</taxon>
        <taxon>Puniceicoccales</taxon>
        <taxon>Coraliomargaritaceae</taxon>
        <taxon>Coraliomargarita</taxon>
    </lineage>
</organism>
<evidence type="ECO:0000256" key="3">
    <source>
        <dbReference type="ARBA" id="ARBA00022448"/>
    </source>
</evidence>
<dbReference type="Proteomes" id="UP000247099">
    <property type="component" value="Unassembled WGS sequence"/>
</dbReference>
<keyword evidence="3 8" id="KW-0813">Transport</keyword>
<feature type="chain" id="PRO_5016418282" description="Ammonium transporter" evidence="9">
    <location>
        <begin position="26"/>
        <end position="484"/>
    </location>
</feature>
<dbReference type="OrthoDB" id="9814202at2"/>
<dbReference type="EMBL" id="QHJQ01000003">
    <property type="protein sequence ID" value="PXA04670.1"/>
    <property type="molecule type" value="Genomic_DNA"/>
</dbReference>
<dbReference type="GO" id="GO:0008519">
    <property type="term" value="F:ammonium channel activity"/>
    <property type="evidence" value="ECO:0007669"/>
    <property type="project" value="InterPro"/>
</dbReference>
<feature type="transmembrane region" description="Helical" evidence="8">
    <location>
        <begin position="182"/>
        <end position="201"/>
    </location>
</feature>
<feature type="transmembrane region" description="Helical" evidence="8">
    <location>
        <begin position="370"/>
        <end position="390"/>
    </location>
</feature>
<feature type="transmembrane region" description="Helical" evidence="8">
    <location>
        <begin position="348"/>
        <end position="364"/>
    </location>
</feature>
<evidence type="ECO:0000256" key="4">
    <source>
        <dbReference type="ARBA" id="ARBA00022692"/>
    </source>
</evidence>
<keyword evidence="12" id="KW-1185">Reference proteome</keyword>
<feature type="transmembrane region" description="Helical" evidence="8">
    <location>
        <begin position="428"/>
        <end position="449"/>
    </location>
</feature>
<dbReference type="PANTHER" id="PTHR11730">
    <property type="entry name" value="AMMONIUM TRANSPORTER"/>
    <property type="match status" value="1"/>
</dbReference>
<feature type="domain" description="Ammonium transporter AmtB-like" evidence="10">
    <location>
        <begin position="86"/>
        <end position="476"/>
    </location>
</feature>
<feature type="transmembrane region" description="Helical" evidence="8">
    <location>
        <begin position="84"/>
        <end position="102"/>
    </location>
</feature>
<evidence type="ECO:0000256" key="1">
    <source>
        <dbReference type="ARBA" id="ARBA00004141"/>
    </source>
</evidence>
<dbReference type="InterPro" id="IPR024041">
    <property type="entry name" value="NH4_transpt_AmtB-like_dom"/>
</dbReference>
<dbReference type="NCBIfam" id="TIGR00836">
    <property type="entry name" value="amt"/>
    <property type="match status" value="1"/>
</dbReference>
<evidence type="ECO:0000259" key="10">
    <source>
        <dbReference type="Pfam" id="PF00909"/>
    </source>
</evidence>
<evidence type="ECO:0000313" key="12">
    <source>
        <dbReference type="Proteomes" id="UP000247099"/>
    </source>
</evidence>
<feature type="signal peptide" evidence="9">
    <location>
        <begin position="1"/>
        <end position="25"/>
    </location>
</feature>
<dbReference type="InterPro" id="IPR001905">
    <property type="entry name" value="Ammonium_transpt"/>
</dbReference>
<dbReference type="InParanoid" id="A0A317ZGV3"/>
<dbReference type="InterPro" id="IPR018047">
    <property type="entry name" value="Ammonium_transpt_CS"/>
</dbReference>
<feature type="transmembrane region" description="Helical" evidence="8">
    <location>
        <begin position="280"/>
        <end position="302"/>
    </location>
</feature>
<protein>
    <recommendedName>
        <fullName evidence="8">Ammonium transporter</fullName>
    </recommendedName>
</protein>
<evidence type="ECO:0000313" key="11">
    <source>
        <dbReference type="EMBL" id="PXA04670.1"/>
    </source>
</evidence>
<keyword evidence="5 8" id="KW-1133">Transmembrane helix</keyword>
<feature type="transmembrane region" description="Helical" evidence="8">
    <location>
        <begin position="314"/>
        <end position="341"/>
    </location>
</feature>
<dbReference type="GO" id="GO:0097272">
    <property type="term" value="P:ammonium homeostasis"/>
    <property type="evidence" value="ECO:0007669"/>
    <property type="project" value="TreeGrafter"/>
</dbReference>
<dbReference type="Pfam" id="PF00909">
    <property type="entry name" value="Ammonium_transp"/>
    <property type="match status" value="1"/>
</dbReference>
<proteinExistence type="inferred from homology"/>
<dbReference type="FunCoup" id="A0A317ZGV3">
    <property type="interactions" value="228"/>
</dbReference>
<dbReference type="SUPFAM" id="SSF111352">
    <property type="entry name" value="Ammonium transporter"/>
    <property type="match status" value="1"/>
</dbReference>
<comment type="similarity">
    <text evidence="2 8">Belongs to the ammonia transporter channel (TC 1.A.11.2) family.</text>
</comment>
<accession>A0A317ZGV3</accession>
<comment type="subcellular location">
    <subcellularLocation>
        <location evidence="8">Cell membrane</location>
        <topology evidence="8">Multi-pass membrane protein</topology>
    </subcellularLocation>
    <subcellularLocation>
        <location evidence="1">Membrane</location>
        <topology evidence="1">Multi-pass membrane protein</topology>
    </subcellularLocation>
</comment>
<sequence length="484" mass="49861">MKIKKYLLALLLGSSAFLTSGTLGAQDMPEEVAEVAEAAEEAAATLVLSAEAAVASGDELAGDYLALLQAQGEYAYAFDFFTTSMLWTVIAAALVFIMHLGFATLESGLTQSKNAVNIMFKNVFIISIGIISYAVIGFNTHYPGDFNGWFSIGGFIGDLSGPGMDTFDYGGVGLAMTAYGDFIFQAMFAATAATIVSGAVAERVKLGSFMIFATLLVAIAYPVVGSWHWGGGWLGGLEGGFYDFAGSTVVHAFGGFAALACVMILGPRAGKYVDGKIKPILGHSMPLATIGVFLLFLGWFGFNGGSVLSANPAGLGLVFTTTALAATAGALASIVVSWVFLKKPDLSMALNGILAGLVGITAGADAMGPGASIIVGAIAGVIVVFSIIFFDKIKIDDPVGAISVHGVCGIWGTIAVGIFGGAVFMTQLIGTLAVSAAAFIFSIILFGILKVTIGIRVSPEEEAEGLDIGEHGQEAYPDFAASSR</sequence>
<keyword evidence="6 8" id="KW-0472">Membrane</keyword>
<keyword evidence="7 8" id="KW-0924">Ammonia transport</keyword>
<feature type="transmembrane region" description="Helical" evidence="8">
    <location>
        <begin position="208"/>
        <end position="229"/>
    </location>
</feature>
<dbReference type="AlphaFoldDB" id="A0A317ZGV3"/>
<evidence type="ECO:0000256" key="2">
    <source>
        <dbReference type="ARBA" id="ARBA00005887"/>
    </source>
</evidence>
<keyword evidence="9" id="KW-0732">Signal</keyword>
<dbReference type="InterPro" id="IPR029020">
    <property type="entry name" value="Ammonium/urea_transptr"/>
</dbReference>
<reference evidence="11 12" key="1">
    <citation type="submission" date="2018-05" db="EMBL/GenBank/DDBJ databases">
        <title>Coraliomargarita sinensis sp. nov., isolated from a marine solar saltern.</title>
        <authorList>
            <person name="Zhou L.Y."/>
        </authorList>
    </citation>
    <scope>NUCLEOTIDE SEQUENCE [LARGE SCALE GENOMIC DNA]</scope>
    <source>
        <strain evidence="11 12">WN38</strain>
    </source>
</reference>
<gene>
    <name evidence="11" type="ORF">DDZ13_05725</name>
</gene>
<dbReference type="RefSeq" id="WP_110130475.1">
    <property type="nucleotide sequence ID" value="NZ_QHJQ01000003.1"/>
</dbReference>
<dbReference type="PROSITE" id="PS01219">
    <property type="entry name" value="AMMONIUM_TRANSP"/>
    <property type="match status" value="1"/>
</dbReference>
<evidence type="ECO:0000256" key="9">
    <source>
        <dbReference type="SAM" id="SignalP"/>
    </source>
</evidence>
<feature type="transmembrane region" description="Helical" evidence="8">
    <location>
        <begin position="402"/>
        <end position="422"/>
    </location>
</feature>
<dbReference type="PANTHER" id="PTHR11730:SF6">
    <property type="entry name" value="AMMONIUM TRANSPORTER"/>
    <property type="match status" value="1"/>
</dbReference>
<comment type="caution">
    <text evidence="11">The sequence shown here is derived from an EMBL/GenBank/DDBJ whole genome shotgun (WGS) entry which is preliminary data.</text>
</comment>
<evidence type="ECO:0000256" key="6">
    <source>
        <dbReference type="ARBA" id="ARBA00023136"/>
    </source>
</evidence>
<keyword evidence="4 8" id="KW-0812">Transmembrane</keyword>
<evidence type="ECO:0000256" key="8">
    <source>
        <dbReference type="RuleBase" id="RU362002"/>
    </source>
</evidence>
<evidence type="ECO:0000256" key="7">
    <source>
        <dbReference type="ARBA" id="ARBA00023177"/>
    </source>
</evidence>
<evidence type="ECO:0000256" key="5">
    <source>
        <dbReference type="ARBA" id="ARBA00022989"/>
    </source>
</evidence>
<dbReference type="GO" id="GO:0005886">
    <property type="term" value="C:plasma membrane"/>
    <property type="evidence" value="ECO:0007669"/>
    <property type="project" value="UniProtKB-SubCell"/>
</dbReference>
<dbReference type="Gene3D" id="1.10.3430.10">
    <property type="entry name" value="Ammonium transporter AmtB like domains"/>
    <property type="match status" value="1"/>
</dbReference>
<feature type="transmembrane region" description="Helical" evidence="8">
    <location>
        <begin position="249"/>
        <end position="268"/>
    </location>
</feature>
<name>A0A317ZGV3_9BACT</name>